<feature type="transmembrane region" description="Helical" evidence="7">
    <location>
        <begin position="12"/>
        <end position="33"/>
    </location>
</feature>
<name>A0A7K3NLU7_9BACT</name>
<feature type="transmembrane region" description="Helical" evidence="7">
    <location>
        <begin position="53"/>
        <end position="79"/>
    </location>
</feature>
<evidence type="ECO:0000256" key="7">
    <source>
        <dbReference type="SAM" id="Phobius"/>
    </source>
</evidence>
<evidence type="ECO:0000256" key="2">
    <source>
        <dbReference type="ARBA" id="ARBA00008034"/>
    </source>
</evidence>
<dbReference type="GO" id="GO:0043190">
    <property type="term" value="C:ATP-binding cassette (ABC) transporter complex"/>
    <property type="evidence" value="ECO:0007669"/>
    <property type="project" value="InterPro"/>
</dbReference>
<sequence>MLDALSFEFMQNALLAGLLASVACGVIGALVVVNRLVFLAGGVAHAAYGGVGLAFFLGLPVLPMTFGFTVVSALAMGTVTLRRAERADTMVGVMWAAGMALGIILIDLTPGYNTDLMSFLFGSILTVPGADIWRMAVMDVVILGLTLLYYKELAAMSFDREFSEVRGAPVVFLHYLLLAMTAVSVVMLIRVVGLILVMALLTIPPYLAERRASSLLGMMGLSALCSIIFCAAGLLVAYRFDLTSGASIIAVAVAAFFAVGLFDALRARLSGRAGRGGRDGARENGGGA</sequence>
<keyword evidence="4 7" id="KW-1133">Transmembrane helix</keyword>
<protein>
    <submittedName>
        <fullName evidence="8">Metal ABC transporter permease</fullName>
    </submittedName>
</protein>
<dbReference type="EMBL" id="JAAGRQ010000038">
    <property type="protein sequence ID" value="NDY57162.1"/>
    <property type="molecule type" value="Genomic_DNA"/>
</dbReference>
<comment type="caution">
    <text evidence="8">The sequence shown here is derived from an EMBL/GenBank/DDBJ whole genome shotgun (WGS) entry which is preliminary data.</text>
</comment>
<proteinExistence type="inferred from homology"/>
<organism evidence="8 9">
    <name type="scientific">Desulfolutivibrio sulfodismutans</name>
    <dbReference type="NCBI Taxonomy" id="63561"/>
    <lineage>
        <taxon>Bacteria</taxon>
        <taxon>Pseudomonadati</taxon>
        <taxon>Thermodesulfobacteriota</taxon>
        <taxon>Desulfovibrionia</taxon>
        <taxon>Desulfovibrionales</taxon>
        <taxon>Desulfovibrionaceae</taxon>
        <taxon>Desulfolutivibrio</taxon>
    </lineage>
</organism>
<evidence type="ECO:0000256" key="1">
    <source>
        <dbReference type="ARBA" id="ARBA00004141"/>
    </source>
</evidence>
<dbReference type="Pfam" id="PF00950">
    <property type="entry name" value="ABC-3"/>
    <property type="match status" value="1"/>
</dbReference>
<feature type="transmembrane region" description="Helical" evidence="7">
    <location>
        <begin position="244"/>
        <end position="265"/>
    </location>
</feature>
<dbReference type="InterPro" id="IPR037294">
    <property type="entry name" value="ABC_BtuC-like"/>
</dbReference>
<dbReference type="GO" id="GO:0055085">
    <property type="term" value="P:transmembrane transport"/>
    <property type="evidence" value="ECO:0007669"/>
    <property type="project" value="InterPro"/>
</dbReference>
<dbReference type="PANTHER" id="PTHR30477">
    <property type="entry name" value="ABC-TRANSPORTER METAL-BINDING PROTEIN"/>
    <property type="match status" value="1"/>
</dbReference>
<evidence type="ECO:0000313" key="8">
    <source>
        <dbReference type="EMBL" id="NDY57162.1"/>
    </source>
</evidence>
<dbReference type="GO" id="GO:0010043">
    <property type="term" value="P:response to zinc ion"/>
    <property type="evidence" value="ECO:0007669"/>
    <property type="project" value="TreeGrafter"/>
</dbReference>
<evidence type="ECO:0000256" key="4">
    <source>
        <dbReference type="ARBA" id="ARBA00022989"/>
    </source>
</evidence>
<dbReference type="RefSeq" id="WP_163302202.1">
    <property type="nucleotide sequence ID" value="NZ_JAAGRQ010000038.1"/>
</dbReference>
<dbReference type="InterPro" id="IPR001626">
    <property type="entry name" value="ABC_TroCD"/>
</dbReference>
<gene>
    <name evidence="8" type="ORF">G3N56_10470</name>
</gene>
<reference evidence="8 9" key="1">
    <citation type="submission" date="2020-02" db="EMBL/GenBank/DDBJ databases">
        <title>Comparative genomics of sulfur disproportionating microorganisms.</title>
        <authorList>
            <person name="Ward L.M."/>
            <person name="Bertran E."/>
            <person name="Johnston D.T."/>
        </authorList>
    </citation>
    <scope>NUCLEOTIDE SEQUENCE [LARGE SCALE GENOMIC DNA]</scope>
    <source>
        <strain evidence="8 9">DSM 3696</strain>
    </source>
</reference>
<accession>A0A7K3NLU7</accession>
<comment type="similarity">
    <text evidence="2 6">Belongs to the ABC-3 integral membrane protein family.</text>
</comment>
<keyword evidence="6" id="KW-0813">Transport</keyword>
<dbReference type="SUPFAM" id="SSF81345">
    <property type="entry name" value="ABC transporter involved in vitamin B12 uptake, BtuC"/>
    <property type="match status" value="1"/>
</dbReference>
<feature type="transmembrane region" description="Helical" evidence="7">
    <location>
        <begin position="162"/>
        <end position="182"/>
    </location>
</feature>
<keyword evidence="5 7" id="KW-0472">Membrane</keyword>
<feature type="transmembrane region" description="Helical" evidence="7">
    <location>
        <begin position="91"/>
        <end position="112"/>
    </location>
</feature>
<evidence type="ECO:0000313" key="9">
    <source>
        <dbReference type="Proteomes" id="UP000469724"/>
    </source>
</evidence>
<dbReference type="PANTHER" id="PTHR30477:SF18">
    <property type="entry name" value="METAL TRANSPORT SYSTEM MEMBRANE PROTEIN CT_417-RELATED"/>
    <property type="match status" value="1"/>
</dbReference>
<dbReference type="AlphaFoldDB" id="A0A7K3NLU7"/>
<feature type="transmembrane region" description="Helical" evidence="7">
    <location>
        <begin position="132"/>
        <end position="150"/>
    </location>
</feature>
<dbReference type="Gene3D" id="1.10.3470.10">
    <property type="entry name" value="ABC transporter involved in vitamin B12 uptake, BtuC"/>
    <property type="match status" value="1"/>
</dbReference>
<keyword evidence="9" id="KW-1185">Reference proteome</keyword>
<dbReference type="Proteomes" id="UP000469724">
    <property type="component" value="Unassembled WGS sequence"/>
</dbReference>
<keyword evidence="3 6" id="KW-0812">Transmembrane</keyword>
<feature type="transmembrane region" description="Helical" evidence="7">
    <location>
        <begin position="215"/>
        <end position="238"/>
    </location>
</feature>
<dbReference type="CDD" id="cd06550">
    <property type="entry name" value="TM_ABC_iron-siderophores_like"/>
    <property type="match status" value="1"/>
</dbReference>
<evidence type="ECO:0000256" key="5">
    <source>
        <dbReference type="ARBA" id="ARBA00023136"/>
    </source>
</evidence>
<evidence type="ECO:0000256" key="3">
    <source>
        <dbReference type="ARBA" id="ARBA00022692"/>
    </source>
</evidence>
<evidence type="ECO:0000256" key="6">
    <source>
        <dbReference type="RuleBase" id="RU003943"/>
    </source>
</evidence>
<comment type="subcellular location">
    <subcellularLocation>
        <location evidence="6">Cell membrane</location>
        <topology evidence="6">Multi-pass membrane protein</topology>
    </subcellularLocation>
    <subcellularLocation>
        <location evidence="1">Membrane</location>
        <topology evidence="1">Multi-pass membrane protein</topology>
    </subcellularLocation>
</comment>